<sequence>MGEKKIINESAKHIKKVRMKLPRAFAVKTTGNFISKGSKFNSRKEEFVIGDDIYYEDSTSAAQHVNIQNSAPAASLHRNASSNAVMDDPPNSLQDGKNASRHNAMIFEALSTLKDTNGSDIGAILNFIEVRWRT</sequence>
<protein>
    <submittedName>
        <fullName evidence="2">Uncharacterized protein</fullName>
    </submittedName>
</protein>
<dbReference type="AlphaFoldDB" id="A0A978VF72"/>
<evidence type="ECO:0000256" key="1">
    <source>
        <dbReference type="SAM" id="MobiDB-lite"/>
    </source>
</evidence>
<organism evidence="2 3">
    <name type="scientific">Ziziphus jujuba var. spinosa</name>
    <dbReference type="NCBI Taxonomy" id="714518"/>
    <lineage>
        <taxon>Eukaryota</taxon>
        <taxon>Viridiplantae</taxon>
        <taxon>Streptophyta</taxon>
        <taxon>Embryophyta</taxon>
        <taxon>Tracheophyta</taxon>
        <taxon>Spermatophyta</taxon>
        <taxon>Magnoliopsida</taxon>
        <taxon>eudicotyledons</taxon>
        <taxon>Gunneridae</taxon>
        <taxon>Pentapetalae</taxon>
        <taxon>rosids</taxon>
        <taxon>fabids</taxon>
        <taxon>Rosales</taxon>
        <taxon>Rhamnaceae</taxon>
        <taxon>Paliureae</taxon>
        <taxon>Ziziphus</taxon>
    </lineage>
</organism>
<name>A0A978VF72_ZIZJJ</name>
<feature type="region of interest" description="Disordered" evidence="1">
    <location>
        <begin position="72"/>
        <end position="99"/>
    </location>
</feature>
<accession>A0A978VF72</accession>
<gene>
    <name evidence="2" type="ORF">FEM48_Zijuj05G0138400</name>
</gene>
<proteinExistence type="predicted"/>
<feature type="compositionally biased region" description="Polar residues" evidence="1">
    <location>
        <begin position="72"/>
        <end position="84"/>
    </location>
</feature>
<dbReference type="EMBL" id="JAEACU010000005">
    <property type="protein sequence ID" value="KAH7529011.1"/>
    <property type="molecule type" value="Genomic_DNA"/>
</dbReference>
<dbReference type="Proteomes" id="UP000813462">
    <property type="component" value="Unassembled WGS sequence"/>
</dbReference>
<comment type="caution">
    <text evidence="2">The sequence shown here is derived from an EMBL/GenBank/DDBJ whole genome shotgun (WGS) entry which is preliminary data.</text>
</comment>
<evidence type="ECO:0000313" key="3">
    <source>
        <dbReference type="Proteomes" id="UP000813462"/>
    </source>
</evidence>
<reference evidence="2" key="1">
    <citation type="journal article" date="2021" name="Front. Plant Sci.">
        <title>Chromosome-Scale Genome Assembly for Chinese Sour Jujube and Insights Into Its Genome Evolution and Domestication Signature.</title>
        <authorList>
            <person name="Shen L.-Y."/>
            <person name="Luo H."/>
            <person name="Wang X.-L."/>
            <person name="Wang X.-M."/>
            <person name="Qiu X.-J."/>
            <person name="Liu H."/>
            <person name="Zhou S.-S."/>
            <person name="Jia K.-H."/>
            <person name="Nie S."/>
            <person name="Bao Y.-T."/>
            <person name="Zhang R.-G."/>
            <person name="Yun Q.-Z."/>
            <person name="Chai Y.-H."/>
            <person name="Lu J.-Y."/>
            <person name="Li Y."/>
            <person name="Zhao S.-W."/>
            <person name="Mao J.-F."/>
            <person name="Jia S.-G."/>
            <person name="Mao Y.-M."/>
        </authorList>
    </citation>
    <scope>NUCLEOTIDE SEQUENCE</scope>
    <source>
        <strain evidence="2">AT0</strain>
        <tissue evidence="2">Leaf</tissue>
    </source>
</reference>
<evidence type="ECO:0000313" key="2">
    <source>
        <dbReference type="EMBL" id="KAH7529011.1"/>
    </source>
</evidence>